<evidence type="ECO:0000313" key="4">
    <source>
        <dbReference type="Proteomes" id="UP000252387"/>
    </source>
</evidence>
<dbReference type="EMBL" id="QFWQ01000009">
    <property type="protein sequence ID" value="RCS28990.1"/>
    <property type="molecule type" value="Genomic_DNA"/>
</dbReference>
<evidence type="ECO:0000256" key="1">
    <source>
        <dbReference type="SAM" id="MobiDB-lite"/>
    </source>
</evidence>
<feature type="region of interest" description="Disordered" evidence="1">
    <location>
        <begin position="22"/>
        <end position="107"/>
    </location>
</feature>
<comment type="caution">
    <text evidence="3">The sequence shown here is derived from an EMBL/GenBank/DDBJ whole genome shotgun (WGS) entry which is preliminary data.</text>
</comment>
<evidence type="ECO:0000313" key="3">
    <source>
        <dbReference type="EMBL" id="RCS28990.1"/>
    </source>
</evidence>
<feature type="compositionally biased region" description="Low complexity" evidence="1">
    <location>
        <begin position="76"/>
        <end position="86"/>
    </location>
</feature>
<accession>A0A368KAL6</accession>
<dbReference type="Proteomes" id="UP000252387">
    <property type="component" value="Unassembled WGS sequence"/>
</dbReference>
<gene>
    <name evidence="3" type="ORF">DEO45_14460</name>
</gene>
<proteinExistence type="predicted"/>
<keyword evidence="4" id="KW-1185">Reference proteome</keyword>
<feature type="signal peptide" evidence="2">
    <location>
        <begin position="1"/>
        <end position="22"/>
    </location>
</feature>
<evidence type="ECO:0000256" key="2">
    <source>
        <dbReference type="SAM" id="SignalP"/>
    </source>
</evidence>
<name>A0A368KAL6_9GAMM</name>
<organism evidence="3 4">
    <name type="scientific">Rhodanobacter denitrificans</name>
    <dbReference type="NCBI Taxonomy" id="666685"/>
    <lineage>
        <taxon>Bacteria</taxon>
        <taxon>Pseudomonadati</taxon>
        <taxon>Pseudomonadota</taxon>
        <taxon>Gammaproteobacteria</taxon>
        <taxon>Lysobacterales</taxon>
        <taxon>Rhodanobacteraceae</taxon>
        <taxon>Rhodanobacter</taxon>
    </lineage>
</organism>
<reference evidence="3 4" key="1">
    <citation type="submission" date="2018-05" db="EMBL/GenBank/DDBJ databases">
        <title>Draft genome sequence of Rhodanobacter denitrificans Yn1 isolated from gold copper mine.</title>
        <authorList>
            <person name="Yang N."/>
            <person name="Mazhar H.S."/>
            <person name="Rensing C."/>
        </authorList>
    </citation>
    <scope>NUCLEOTIDE SEQUENCE [LARGE SCALE GENOMIC DNA]</scope>
    <source>
        <strain evidence="3 4">Yn1</strain>
    </source>
</reference>
<sequence>MRVTHWLIGCALGIAGIGGAAAASAGTQDLDNSPHAALDGVGSRDGSTGSGGDAVGLARDCPQTDSRDGSSGGSGNSNDHSGGSSSAPASNRRPHLGWQSLLPGSIQ</sequence>
<protein>
    <submittedName>
        <fullName evidence="3">Uncharacterized protein</fullName>
    </submittedName>
</protein>
<dbReference type="AlphaFoldDB" id="A0A368KAL6"/>
<keyword evidence="2" id="KW-0732">Signal</keyword>
<feature type="chain" id="PRO_5016934038" evidence="2">
    <location>
        <begin position="23"/>
        <end position="107"/>
    </location>
</feature>
<dbReference type="RefSeq" id="WP_114345226.1">
    <property type="nucleotide sequence ID" value="NZ_QFWQ01000009.1"/>
</dbReference>